<dbReference type="Proteomes" id="UP001161406">
    <property type="component" value="Unassembled WGS sequence"/>
</dbReference>
<comment type="caution">
    <text evidence="2">The sequence shown here is derived from an EMBL/GenBank/DDBJ whole genome shotgun (WGS) entry which is preliminary data.</text>
</comment>
<reference evidence="2" key="1">
    <citation type="journal article" date="2014" name="Int. J. Syst. Evol. Microbiol.">
        <title>Complete genome of a new Firmicutes species belonging to the dominant human colonic microbiota ('Ruminococcus bicirculans') reveals two chromosomes and a selective capacity to utilize plant glucans.</title>
        <authorList>
            <consortium name="NISC Comparative Sequencing Program"/>
            <person name="Wegmann U."/>
            <person name="Louis P."/>
            <person name="Goesmann A."/>
            <person name="Henrissat B."/>
            <person name="Duncan S.H."/>
            <person name="Flint H.J."/>
        </authorList>
    </citation>
    <scope>NUCLEOTIDE SEQUENCE</scope>
    <source>
        <strain evidence="2">NBRC 103855</strain>
    </source>
</reference>
<dbReference type="EMBL" id="BSNG01000001">
    <property type="protein sequence ID" value="GLQ08852.1"/>
    <property type="molecule type" value="Genomic_DNA"/>
</dbReference>
<reference evidence="2" key="2">
    <citation type="submission" date="2023-01" db="EMBL/GenBank/DDBJ databases">
        <title>Draft genome sequence of Devosia yakushimensis strain NBRC 103855.</title>
        <authorList>
            <person name="Sun Q."/>
            <person name="Mori K."/>
        </authorList>
    </citation>
    <scope>NUCLEOTIDE SEQUENCE</scope>
    <source>
        <strain evidence="2">NBRC 103855</strain>
    </source>
</reference>
<feature type="compositionally biased region" description="Low complexity" evidence="1">
    <location>
        <begin position="107"/>
        <end position="124"/>
    </location>
</feature>
<evidence type="ECO:0000313" key="2">
    <source>
        <dbReference type="EMBL" id="GLQ08852.1"/>
    </source>
</evidence>
<protein>
    <submittedName>
        <fullName evidence="2">Uncharacterized protein</fullName>
    </submittedName>
</protein>
<keyword evidence="3" id="KW-1185">Reference proteome</keyword>
<feature type="compositionally biased region" description="Low complexity" evidence="1">
    <location>
        <begin position="66"/>
        <end position="84"/>
    </location>
</feature>
<evidence type="ECO:0000256" key="1">
    <source>
        <dbReference type="SAM" id="MobiDB-lite"/>
    </source>
</evidence>
<feature type="region of interest" description="Disordered" evidence="1">
    <location>
        <begin position="52"/>
        <end position="90"/>
    </location>
</feature>
<proteinExistence type="predicted"/>
<sequence length="254" mass="26403">MQIDRRITNGLAWAGALLVVGIPVADLLSAQLLGGRETAAQVAVIEPVAPVPAPASQRPEQVAETAPAKPVQVAEAAAKPAPNASDPLNAYVQSGRKLPSYISDAPAETAPAATPAPATAATEPAGPPVTAPAPVATDPIEVASLPPGKIAPVPMPLSMRPKPMAARAPSPSEQVIIPPSVSQPAPPVAVTARDLEDWESGPLSEFLERRQQQGGVQRDDYRPGGFFLDQVPVPQAYDRYVGPIDEPIFLPFTN</sequence>
<accession>A0ABQ5U9N7</accession>
<evidence type="ECO:0000313" key="3">
    <source>
        <dbReference type="Proteomes" id="UP001161406"/>
    </source>
</evidence>
<feature type="region of interest" description="Disordered" evidence="1">
    <location>
        <begin position="107"/>
        <end position="134"/>
    </location>
</feature>
<organism evidence="2 3">
    <name type="scientific">Devosia yakushimensis</name>
    <dbReference type="NCBI Taxonomy" id="470028"/>
    <lineage>
        <taxon>Bacteria</taxon>
        <taxon>Pseudomonadati</taxon>
        <taxon>Pseudomonadota</taxon>
        <taxon>Alphaproteobacteria</taxon>
        <taxon>Hyphomicrobiales</taxon>
        <taxon>Devosiaceae</taxon>
        <taxon>Devosia</taxon>
    </lineage>
</organism>
<gene>
    <name evidence="2" type="ORF">GCM10007913_07840</name>
</gene>
<dbReference type="RefSeq" id="WP_284388105.1">
    <property type="nucleotide sequence ID" value="NZ_BSNG01000001.1"/>
</dbReference>
<name>A0ABQ5U9N7_9HYPH</name>